<organism evidence="1">
    <name type="scientific">viral metagenome</name>
    <dbReference type="NCBI Taxonomy" id="1070528"/>
    <lineage>
        <taxon>unclassified sequences</taxon>
        <taxon>metagenomes</taxon>
        <taxon>organismal metagenomes</taxon>
    </lineage>
</organism>
<dbReference type="AlphaFoldDB" id="A0A6C0KT49"/>
<protein>
    <submittedName>
        <fullName evidence="1">Uncharacterized protein</fullName>
    </submittedName>
</protein>
<sequence>MNFIRLSNRIINLSYISSIIIKENRYTIKMLHFDMSGVMLFASGSLSTDSDIHICRKKDPQDYGVMSNWINQQTKQSK</sequence>
<proteinExistence type="predicted"/>
<accession>A0A6C0KT49</accession>
<reference evidence="1" key="1">
    <citation type="journal article" date="2020" name="Nature">
        <title>Giant virus diversity and host interactions through global metagenomics.</title>
        <authorList>
            <person name="Schulz F."/>
            <person name="Roux S."/>
            <person name="Paez-Espino D."/>
            <person name="Jungbluth S."/>
            <person name="Walsh D.A."/>
            <person name="Denef V.J."/>
            <person name="McMahon K.D."/>
            <person name="Konstantinidis K.T."/>
            <person name="Eloe-Fadrosh E.A."/>
            <person name="Kyrpides N.C."/>
            <person name="Woyke T."/>
        </authorList>
    </citation>
    <scope>NUCLEOTIDE SEQUENCE</scope>
    <source>
        <strain evidence="1">GVMAG-S-3300013093-109</strain>
    </source>
</reference>
<evidence type="ECO:0000313" key="1">
    <source>
        <dbReference type="EMBL" id="QHU20336.1"/>
    </source>
</evidence>
<name>A0A6C0KT49_9ZZZZ</name>
<dbReference type="EMBL" id="MN740968">
    <property type="protein sequence ID" value="QHU20336.1"/>
    <property type="molecule type" value="Genomic_DNA"/>
</dbReference>